<reference evidence="1" key="1">
    <citation type="journal article" date="2014" name="Nat. Commun.">
        <title>Multiple recent horizontal transfers of a large genomic region in cheese making fungi.</title>
        <authorList>
            <person name="Cheeseman K."/>
            <person name="Ropars J."/>
            <person name="Renault P."/>
            <person name="Dupont J."/>
            <person name="Gouzy J."/>
            <person name="Branca A."/>
            <person name="Abraham A.L."/>
            <person name="Ceppi M."/>
            <person name="Conseiller E."/>
            <person name="Debuchy R."/>
            <person name="Malagnac F."/>
            <person name="Goarin A."/>
            <person name="Silar P."/>
            <person name="Lacoste S."/>
            <person name="Sallet E."/>
            <person name="Bensimon A."/>
            <person name="Giraud T."/>
            <person name="Brygoo Y."/>
        </authorList>
    </citation>
    <scope>NUCLEOTIDE SEQUENCE [LARGE SCALE GENOMIC DNA]</scope>
    <source>
        <strain evidence="1">FM164</strain>
    </source>
</reference>
<protein>
    <submittedName>
        <fullName evidence="1">Genomic scaffold, ProqFM164S02</fullName>
    </submittedName>
</protein>
<evidence type="ECO:0000313" key="1">
    <source>
        <dbReference type="EMBL" id="CDM31353.1"/>
    </source>
</evidence>
<keyword evidence="2" id="KW-1185">Reference proteome</keyword>
<dbReference type="EMBL" id="HG792016">
    <property type="protein sequence ID" value="CDM31353.1"/>
    <property type="molecule type" value="Genomic_DNA"/>
</dbReference>
<evidence type="ECO:0000313" key="2">
    <source>
        <dbReference type="Proteomes" id="UP000030686"/>
    </source>
</evidence>
<dbReference type="Proteomes" id="UP000030686">
    <property type="component" value="Unassembled WGS sequence"/>
</dbReference>
<organism evidence="1 2">
    <name type="scientific">Penicillium roqueforti (strain FM164)</name>
    <dbReference type="NCBI Taxonomy" id="1365484"/>
    <lineage>
        <taxon>Eukaryota</taxon>
        <taxon>Fungi</taxon>
        <taxon>Dikarya</taxon>
        <taxon>Ascomycota</taxon>
        <taxon>Pezizomycotina</taxon>
        <taxon>Eurotiomycetes</taxon>
        <taxon>Eurotiomycetidae</taxon>
        <taxon>Eurotiales</taxon>
        <taxon>Aspergillaceae</taxon>
        <taxon>Penicillium</taxon>
    </lineage>
</organism>
<name>W6Q428_PENRF</name>
<accession>W6Q428</accession>
<sequence>MAADKHRRQAKALILTRERSHDTYCMTHTAFER</sequence>
<dbReference type="AlphaFoldDB" id="W6Q428"/>
<proteinExistence type="predicted"/>
<gene>
    <name evidence="1" type="ORF">PROQFM164_S02g001503</name>
</gene>